<dbReference type="RefSeq" id="WP_329511661.1">
    <property type="nucleotide sequence ID" value="NZ_BAAAYZ010000061.1"/>
</dbReference>
<proteinExistence type="predicted"/>
<dbReference type="Proteomes" id="UP001333996">
    <property type="component" value="Unassembled WGS sequence"/>
</dbReference>
<reference evidence="2" key="1">
    <citation type="submission" date="2024-01" db="EMBL/GenBank/DDBJ databases">
        <title>First draft genome sequence data of TA4-1, the type strain of Gram-positive actinobacterium Streptomyces chiangmaiensis.</title>
        <authorList>
            <person name="Yasawong M."/>
            <person name="Nantapong N."/>
        </authorList>
    </citation>
    <scope>NUCLEOTIDE SEQUENCE</scope>
    <source>
        <strain evidence="2">TA4-1</strain>
    </source>
</reference>
<feature type="domain" description="ANTAR" evidence="1">
    <location>
        <begin position="83"/>
        <end position="144"/>
    </location>
</feature>
<dbReference type="SUPFAM" id="SSF52172">
    <property type="entry name" value="CheY-like"/>
    <property type="match status" value="1"/>
</dbReference>
<sequence>MDDAAEAPFHSALECEQALNGCASLLPLVALGVRVKEHPDVPGNKTGRTDQVRTAPYIGGNVDSHSHKLHGAVQEPAGHPDEIQQLQTKVAQLERAVSSHTVIDQAIGVVVAVGRMTPAESWGLLRETSMCTNTKLRHVAELVVTLGVTGNLTADIREELARRLSSAG</sequence>
<name>A0ABU7FTI0_9ACTN</name>
<dbReference type="InterPro" id="IPR005561">
    <property type="entry name" value="ANTAR"/>
</dbReference>
<organism evidence="2 3">
    <name type="scientific">Streptomyces chiangmaiensis</name>
    <dbReference type="NCBI Taxonomy" id="766497"/>
    <lineage>
        <taxon>Bacteria</taxon>
        <taxon>Bacillati</taxon>
        <taxon>Actinomycetota</taxon>
        <taxon>Actinomycetes</taxon>
        <taxon>Kitasatosporales</taxon>
        <taxon>Streptomycetaceae</taxon>
        <taxon>Streptomyces</taxon>
    </lineage>
</organism>
<accession>A0ABU7FTI0</accession>
<evidence type="ECO:0000313" key="2">
    <source>
        <dbReference type="EMBL" id="MED7827278.1"/>
    </source>
</evidence>
<comment type="caution">
    <text evidence="2">The sequence shown here is derived from an EMBL/GenBank/DDBJ whole genome shotgun (WGS) entry which is preliminary data.</text>
</comment>
<keyword evidence="3" id="KW-1185">Reference proteome</keyword>
<dbReference type="EMBL" id="JAYWVC010000218">
    <property type="protein sequence ID" value="MED7827278.1"/>
    <property type="molecule type" value="Genomic_DNA"/>
</dbReference>
<dbReference type="InterPro" id="IPR036388">
    <property type="entry name" value="WH-like_DNA-bd_sf"/>
</dbReference>
<dbReference type="PROSITE" id="PS50921">
    <property type="entry name" value="ANTAR"/>
    <property type="match status" value="1"/>
</dbReference>
<dbReference type="SMART" id="SM01012">
    <property type="entry name" value="ANTAR"/>
    <property type="match status" value="1"/>
</dbReference>
<gene>
    <name evidence="2" type="ORF">VXC91_36570</name>
</gene>
<evidence type="ECO:0000259" key="1">
    <source>
        <dbReference type="PROSITE" id="PS50921"/>
    </source>
</evidence>
<dbReference type="InterPro" id="IPR011006">
    <property type="entry name" value="CheY-like_superfamily"/>
</dbReference>
<dbReference type="Gene3D" id="1.10.10.10">
    <property type="entry name" value="Winged helix-like DNA-binding domain superfamily/Winged helix DNA-binding domain"/>
    <property type="match status" value="1"/>
</dbReference>
<evidence type="ECO:0000313" key="3">
    <source>
        <dbReference type="Proteomes" id="UP001333996"/>
    </source>
</evidence>
<protein>
    <submittedName>
        <fullName evidence="2">ANTAR domain-containing protein</fullName>
    </submittedName>
</protein>
<dbReference type="Pfam" id="PF03861">
    <property type="entry name" value="ANTAR"/>
    <property type="match status" value="1"/>
</dbReference>